<protein>
    <submittedName>
        <fullName evidence="1">Uncharacterized protein</fullName>
    </submittedName>
</protein>
<proteinExistence type="predicted"/>
<gene>
    <name evidence="1" type="ORF">APAL1065_LOCUS4529</name>
</gene>
<sequence length="140" mass="15558">MITGLKRSMPCEDLLSLTPPQEKVLLEANKFLDDSVRSLLSSGKRRRVMNTDQDLLENPATAALEASLTFEDDYDTDFLFEPIKISLIPSTFNEFSFPSPDRTPNFTCAKQHKTMSLASVQTVNEMTCALAYLSTATKAA</sequence>
<evidence type="ECO:0000313" key="1">
    <source>
        <dbReference type="EMBL" id="CAD9949196.1"/>
    </source>
</evidence>
<accession>A0A7S2VDU5</accession>
<dbReference type="EMBL" id="HBHT01006774">
    <property type="protein sequence ID" value="CAD9949196.1"/>
    <property type="molecule type" value="Transcribed_RNA"/>
</dbReference>
<organism evidence="1">
    <name type="scientific">Entomoneis paludosa</name>
    <dbReference type="NCBI Taxonomy" id="265537"/>
    <lineage>
        <taxon>Eukaryota</taxon>
        <taxon>Sar</taxon>
        <taxon>Stramenopiles</taxon>
        <taxon>Ochrophyta</taxon>
        <taxon>Bacillariophyta</taxon>
        <taxon>Bacillariophyceae</taxon>
        <taxon>Bacillariophycidae</taxon>
        <taxon>Entomoneidaceae</taxon>
        <taxon>Entomoneis</taxon>
    </lineage>
</organism>
<name>A0A7S2VDU5_9STRA</name>
<reference evidence="1" key="1">
    <citation type="submission" date="2021-01" db="EMBL/GenBank/DDBJ databases">
        <authorList>
            <person name="Corre E."/>
            <person name="Pelletier E."/>
            <person name="Niang G."/>
            <person name="Scheremetjew M."/>
            <person name="Finn R."/>
            <person name="Kale V."/>
            <person name="Holt S."/>
            <person name="Cochrane G."/>
            <person name="Meng A."/>
            <person name="Brown T."/>
            <person name="Cohen L."/>
        </authorList>
    </citation>
    <scope>NUCLEOTIDE SEQUENCE</scope>
    <source>
        <strain evidence="1">CCMP125</strain>
    </source>
</reference>
<dbReference type="AlphaFoldDB" id="A0A7S2VDU5"/>